<evidence type="ECO:0000256" key="4">
    <source>
        <dbReference type="ARBA" id="ARBA00022989"/>
    </source>
</evidence>
<comment type="caution">
    <text evidence="7">The sequence shown here is derived from an EMBL/GenBank/DDBJ whole genome shotgun (WGS) entry which is preliminary data.</text>
</comment>
<feature type="transmembrane region" description="Helical" evidence="6">
    <location>
        <begin position="24"/>
        <end position="51"/>
    </location>
</feature>
<dbReference type="Proteomes" id="UP001589747">
    <property type="component" value="Unassembled WGS sequence"/>
</dbReference>
<dbReference type="Pfam" id="PF02361">
    <property type="entry name" value="CbiQ"/>
    <property type="match status" value="1"/>
</dbReference>
<evidence type="ECO:0000256" key="3">
    <source>
        <dbReference type="ARBA" id="ARBA00022692"/>
    </source>
</evidence>
<gene>
    <name evidence="7" type="primary">cbiQ</name>
    <name evidence="7" type="ORF">ACFFSY_21605</name>
</gene>
<evidence type="ECO:0000256" key="6">
    <source>
        <dbReference type="SAM" id="Phobius"/>
    </source>
</evidence>
<evidence type="ECO:0000313" key="7">
    <source>
        <dbReference type="EMBL" id="MFB9328538.1"/>
    </source>
</evidence>
<evidence type="ECO:0000256" key="5">
    <source>
        <dbReference type="ARBA" id="ARBA00023136"/>
    </source>
</evidence>
<dbReference type="RefSeq" id="WP_377497955.1">
    <property type="nucleotide sequence ID" value="NZ_JBHMDO010000034.1"/>
</dbReference>
<keyword evidence="8" id="KW-1185">Reference proteome</keyword>
<dbReference type="EMBL" id="JBHMDO010000034">
    <property type="protein sequence ID" value="MFB9328538.1"/>
    <property type="molecule type" value="Genomic_DNA"/>
</dbReference>
<sequence length="267" mass="29313">MILKQIDSYSYGNRLRSLPATAKGGFAASLLLLAYLTGPAVQAAIIAWLYVWTVPRAGISAKFYAVSLGSVLGFYLLSLPALMIEAIPEGAKMAVAANVRLELGGWQLAVTEDSMHLAVRLLFRVLACSSCFLFLILTTPMADLFQVLRKLRVPMLLLEIMQIMYRFLFALLQTASELYTAQRARGGHHGVRSRIADTATLAARLFGRTMSRYDNWTRGLRARGFEDELRLAPSEPGNVPAKLRIEALIGLAIITLTALLLPGGWLS</sequence>
<dbReference type="PANTHER" id="PTHR43723:SF1">
    <property type="entry name" value="COBALT TRANSPORT PROTEIN CBIQ"/>
    <property type="match status" value="1"/>
</dbReference>
<keyword evidence="5 6" id="KW-0472">Membrane</keyword>
<keyword evidence="3 6" id="KW-0812">Transmembrane</keyword>
<protein>
    <submittedName>
        <fullName evidence="7">Cobalt ECF transporter T component CbiQ</fullName>
    </submittedName>
</protein>
<dbReference type="NCBIfam" id="TIGR02454">
    <property type="entry name" value="ECF_T_CbiQ"/>
    <property type="match status" value="1"/>
</dbReference>
<dbReference type="InterPro" id="IPR012809">
    <property type="entry name" value="ECF_CbiQ"/>
</dbReference>
<dbReference type="CDD" id="cd16914">
    <property type="entry name" value="EcfT"/>
    <property type="match status" value="1"/>
</dbReference>
<evidence type="ECO:0000313" key="8">
    <source>
        <dbReference type="Proteomes" id="UP001589747"/>
    </source>
</evidence>
<feature type="transmembrane region" description="Helical" evidence="6">
    <location>
        <begin position="247"/>
        <end position="266"/>
    </location>
</feature>
<proteinExistence type="predicted"/>
<dbReference type="PANTHER" id="PTHR43723">
    <property type="entry name" value="COBALT TRANSPORT PROTEIN CBIQ"/>
    <property type="match status" value="1"/>
</dbReference>
<dbReference type="InterPro" id="IPR003339">
    <property type="entry name" value="ABC/ECF_trnsptr_transmembrane"/>
</dbReference>
<organism evidence="7 8">
    <name type="scientific">Paenibacillus aurantiacus</name>
    <dbReference type="NCBI Taxonomy" id="1936118"/>
    <lineage>
        <taxon>Bacteria</taxon>
        <taxon>Bacillati</taxon>
        <taxon>Bacillota</taxon>
        <taxon>Bacilli</taxon>
        <taxon>Bacillales</taxon>
        <taxon>Paenibacillaceae</taxon>
        <taxon>Paenibacillus</taxon>
    </lineage>
</organism>
<name>A0ABV5KTH8_9BACL</name>
<comment type="subcellular location">
    <subcellularLocation>
        <location evidence="1">Cell membrane</location>
        <topology evidence="1">Multi-pass membrane protein</topology>
    </subcellularLocation>
</comment>
<feature type="transmembrane region" description="Helical" evidence="6">
    <location>
        <begin position="63"/>
        <end position="84"/>
    </location>
</feature>
<evidence type="ECO:0000256" key="2">
    <source>
        <dbReference type="ARBA" id="ARBA00022475"/>
    </source>
</evidence>
<evidence type="ECO:0000256" key="1">
    <source>
        <dbReference type="ARBA" id="ARBA00004651"/>
    </source>
</evidence>
<accession>A0ABV5KTH8</accession>
<keyword evidence="2" id="KW-1003">Cell membrane</keyword>
<keyword evidence="4 6" id="KW-1133">Transmembrane helix</keyword>
<reference evidence="7 8" key="1">
    <citation type="submission" date="2024-09" db="EMBL/GenBank/DDBJ databases">
        <authorList>
            <person name="Sun Q."/>
            <person name="Mori K."/>
        </authorList>
    </citation>
    <scope>NUCLEOTIDE SEQUENCE [LARGE SCALE GENOMIC DNA]</scope>
    <source>
        <strain evidence="7 8">TISTR 2452</strain>
    </source>
</reference>
<feature type="transmembrane region" description="Helical" evidence="6">
    <location>
        <begin position="121"/>
        <end position="141"/>
    </location>
</feature>
<dbReference type="InterPro" id="IPR052770">
    <property type="entry name" value="Cobalt_transport_CbiQ"/>
</dbReference>